<keyword evidence="13" id="KW-0157">Chromophore</keyword>
<keyword evidence="9" id="KW-0677">Repeat</keyword>
<dbReference type="InterPro" id="IPR035965">
    <property type="entry name" value="PAS-like_dom_sf"/>
</dbReference>
<dbReference type="Proteomes" id="UP000652760">
    <property type="component" value="Unassembled WGS sequence"/>
</dbReference>
<keyword evidence="7" id="KW-0288">FMN</keyword>
<evidence type="ECO:0000256" key="7">
    <source>
        <dbReference type="ARBA" id="ARBA00022643"/>
    </source>
</evidence>
<evidence type="ECO:0000259" key="18">
    <source>
        <dbReference type="PROSITE" id="PS50113"/>
    </source>
</evidence>
<keyword evidence="11" id="KW-0418">Kinase</keyword>
<dbReference type="InterPro" id="IPR013655">
    <property type="entry name" value="PAS_fold_3"/>
</dbReference>
<evidence type="ECO:0000256" key="14">
    <source>
        <dbReference type="ARBA" id="ARBA00023026"/>
    </source>
</evidence>
<accession>A0ABS1F6Y1</accession>
<dbReference type="Gene3D" id="2.10.70.100">
    <property type="match status" value="1"/>
</dbReference>
<dbReference type="SMART" id="SM00091">
    <property type="entry name" value="PAS"/>
    <property type="match status" value="3"/>
</dbReference>
<dbReference type="Gene3D" id="3.30.565.10">
    <property type="entry name" value="Histidine kinase-like ATPase, C-terminal domain"/>
    <property type="match status" value="1"/>
</dbReference>
<evidence type="ECO:0000256" key="16">
    <source>
        <dbReference type="PROSITE-ProRule" id="PRU00169"/>
    </source>
</evidence>
<evidence type="ECO:0000256" key="12">
    <source>
        <dbReference type="ARBA" id="ARBA00022840"/>
    </source>
</evidence>
<evidence type="ECO:0000256" key="15">
    <source>
        <dbReference type="ARBA" id="ARBA00023170"/>
    </source>
</evidence>
<protein>
    <recommendedName>
        <fullName evidence="2">histidine kinase</fullName>
        <ecNumber evidence="2">2.7.13.3</ecNumber>
    </recommendedName>
</protein>
<keyword evidence="15" id="KW-0675">Receptor</keyword>
<dbReference type="InterPro" id="IPR000014">
    <property type="entry name" value="PAS"/>
</dbReference>
<evidence type="ECO:0000256" key="9">
    <source>
        <dbReference type="ARBA" id="ARBA00022737"/>
    </source>
</evidence>
<organism evidence="19 20">
    <name type="scientific">Azospirillum endophyticum</name>
    <dbReference type="NCBI Taxonomy" id="2800326"/>
    <lineage>
        <taxon>Bacteria</taxon>
        <taxon>Pseudomonadati</taxon>
        <taxon>Pseudomonadota</taxon>
        <taxon>Alphaproteobacteria</taxon>
        <taxon>Rhodospirillales</taxon>
        <taxon>Azospirillaceae</taxon>
        <taxon>Azospirillum</taxon>
    </lineage>
</organism>
<feature type="domain" description="Response regulatory" evidence="17">
    <location>
        <begin position="646"/>
        <end position="755"/>
    </location>
</feature>
<keyword evidence="20" id="KW-1185">Reference proteome</keyword>
<dbReference type="PROSITE" id="PS50113">
    <property type="entry name" value="PAC"/>
    <property type="match status" value="1"/>
</dbReference>
<dbReference type="EMBL" id="JAENHM010000051">
    <property type="protein sequence ID" value="MBK1839167.1"/>
    <property type="molecule type" value="Genomic_DNA"/>
</dbReference>
<dbReference type="RefSeq" id="WP_200194860.1">
    <property type="nucleotide sequence ID" value="NZ_JAENHM010000051.1"/>
</dbReference>
<evidence type="ECO:0000313" key="20">
    <source>
        <dbReference type="Proteomes" id="UP000652760"/>
    </source>
</evidence>
<dbReference type="Pfam" id="PF08448">
    <property type="entry name" value="PAS_4"/>
    <property type="match status" value="2"/>
</dbReference>
<evidence type="ECO:0000256" key="8">
    <source>
        <dbReference type="ARBA" id="ARBA00022679"/>
    </source>
</evidence>
<keyword evidence="14" id="KW-0843">Virulence</keyword>
<dbReference type="EC" id="2.7.13.3" evidence="2"/>
<evidence type="ECO:0000256" key="10">
    <source>
        <dbReference type="ARBA" id="ARBA00022741"/>
    </source>
</evidence>
<evidence type="ECO:0000256" key="4">
    <source>
        <dbReference type="ARBA" id="ARBA00022553"/>
    </source>
</evidence>
<sequence>MGALLRGGDWSTSRLGPVDAWPQSLRTAVDLILGSPNPMCVLWGADLVQIYNDGFAAMAGAKHPDILGCPAHECWPDLFALIAPIHETVRQGEARSRKSQKLIVERHGGPEDAWFDLTYSPLRNEAGAVAGILVTAFESTAEYQAIRARKGAEDQLENVRGSYRLTVRAGRLGTFVWHVPTDRFVANATFCDLFNLDPEQMERGVPLSVVTAAIHPADWSAVNAAIQEAMRTGDDYEVEYRVFGRGGEQRWVLVRGACELDANGRPRRFPGAVADITDRKRAEAALQAQAVAEKTRHIDAERQHLRRLFAQAPGFIAILDGPQHVIELVNDAYYQAVGRRDIIGKPVREALPEIEGQGYLELLDQVYASGEPFVGHGVRVLLQRQPGGPPAEVFQDIVYQPITGPDGRVSGIFVQGHDVTARKAAESSQSLLMREVDHRAKNVLAVVQAVMRLTKAETVDGFIEAVERRVGALARTHQLLARHRWTGLALREVIREELAPYLGGEASGRLRMAGPELTVAADTVQAVGMVLHELATNASKYGALSHPQGRVEVGWSRSGDGAARIDWREVDGPPVSPPGRTGFGTRLITATAAGQLGGSAAFAWEPAGLHCTVVVAADRLIHREPASAPQPAKAAAAPATGLDGSQVLVVEDDAVLAMVTQDALEALGCTVIGPATTVDEALRLVAAEPELDFAILDVNVQGRQSFPIADILSLRQVPFLFATGYGKDIASGRAAPVLEKPFTPRQLEQAARALLLKS</sequence>
<evidence type="ECO:0000259" key="17">
    <source>
        <dbReference type="PROSITE" id="PS50110"/>
    </source>
</evidence>
<evidence type="ECO:0000256" key="5">
    <source>
        <dbReference type="ARBA" id="ARBA00022606"/>
    </source>
</evidence>
<keyword evidence="5" id="KW-0716">Sensory transduction</keyword>
<dbReference type="Pfam" id="PF07536">
    <property type="entry name" value="HWE_HK"/>
    <property type="match status" value="1"/>
</dbReference>
<dbReference type="Pfam" id="PF08447">
    <property type="entry name" value="PAS_3"/>
    <property type="match status" value="1"/>
</dbReference>
<name>A0ABS1F6Y1_9PROT</name>
<dbReference type="Gene3D" id="3.40.50.2300">
    <property type="match status" value="1"/>
</dbReference>
<keyword evidence="12" id="KW-0067">ATP-binding</keyword>
<evidence type="ECO:0000313" key="19">
    <source>
        <dbReference type="EMBL" id="MBK1839167.1"/>
    </source>
</evidence>
<dbReference type="PANTHER" id="PTHR41523:SF8">
    <property type="entry name" value="ETHYLENE RESPONSE SENSOR PROTEIN"/>
    <property type="match status" value="1"/>
</dbReference>
<keyword evidence="3" id="KW-0600">Photoreceptor protein</keyword>
<dbReference type="NCBIfam" id="TIGR00229">
    <property type="entry name" value="sensory_box"/>
    <property type="match status" value="1"/>
</dbReference>
<dbReference type="InterPro" id="IPR001789">
    <property type="entry name" value="Sig_transdc_resp-reg_receiver"/>
</dbReference>
<evidence type="ECO:0000256" key="3">
    <source>
        <dbReference type="ARBA" id="ARBA00022543"/>
    </source>
</evidence>
<gene>
    <name evidence="19" type="ORF">JHL17_17285</name>
</gene>
<dbReference type="CDD" id="cd00130">
    <property type="entry name" value="PAS"/>
    <property type="match status" value="1"/>
</dbReference>
<dbReference type="SMART" id="SM00448">
    <property type="entry name" value="REC"/>
    <property type="match status" value="1"/>
</dbReference>
<evidence type="ECO:0000256" key="13">
    <source>
        <dbReference type="ARBA" id="ARBA00022991"/>
    </source>
</evidence>
<dbReference type="PANTHER" id="PTHR41523">
    <property type="entry name" value="TWO-COMPONENT SYSTEM SENSOR PROTEIN"/>
    <property type="match status" value="1"/>
</dbReference>
<comment type="catalytic activity">
    <reaction evidence="1">
        <text>ATP + protein L-histidine = ADP + protein N-phospho-L-histidine.</text>
        <dbReference type="EC" id="2.7.13.3"/>
    </reaction>
</comment>
<reference evidence="20" key="1">
    <citation type="submission" date="2021-01" db="EMBL/GenBank/DDBJ databases">
        <title>Genome public.</title>
        <authorList>
            <person name="Liu C."/>
            <person name="Sun Q."/>
        </authorList>
    </citation>
    <scope>NUCLEOTIDE SEQUENCE [LARGE SCALE GENOMIC DNA]</scope>
    <source>
        <strain evidence="20">YIM B02556</strain>
    </source>
</reference>
<dbReference type="SMART" id="SM00911">
    <property type="entry name" value="HWE_HK"/>
    <property type="match status" value="1"/>
</dbReference>
<dbReference type="PROSITE" id="PS50110">
    <property type="entry name" value="RESPONSE_REGULATORY"/>
    <property type="match status" value="1"/>
</dbReference>
<evidence type="ECO:0000256" key="11">
    <source>
        <dbReference type="ARBA" id="ARBA00022777"/>
    </source>
</evidence>
<keyword evidence="10" id="KW-0547">Nucleotide-binding</keyword>
<proteinExistence type="predicted"/>
<dbReference type="Gene3D" id="3.30.450.20">
    <property type="entry name" value="PAS domain"/>
    <property type="match status" value="3"/>
</dbReference>
<evidence type="ECO:0000256" key="1">
    <source>
        <dbReference type="ARBA" id="ARBA00000085"/>
    </source>
</evidence>
<dbReference type="InterPro" id="IPR011102">
    <property type="entry name" value="Sig_transdc_His_kinase_HWE"/>
</dbReference>
<dbReference type="SMART" id="SM00086">
    <property type="entry name" value="PAC"/>
    <property type="match status" value="2"/>
</dbReference>
<dbReference type="InterPro" id="IPR036890">
    <property type="entry name" value="HATPase_C_sf"/>
</dbReference>
<keyword evidence="6" id="KW-0285">Flavoprotein</keyword>
<dbReference type="InterPro" id="IPR000700">
    <property type="entry name" value="PAS-assoc_C"/>
</dbReference>
<feature type="modified residue" description="4-aspartylphosphate" evidence="16">
    <location>
        <position position="697"/>
    </location>
</feature>
<dbReference type="InterPro" id="IPR001610">
    <property type="entry name" value="PAC"/>
</dbReference>
<dbReference type="SUPFAM" id="SSF55785">
    <property type="entry name" value="PYP-like sensor domain (PAS domain)"/>
    <property type="match status" value="3"/>
</dbReference>
<dbReference type="SUPFAM" id="SSF52172">
    <property type="entry name" value="CheY-like"/>
    <property type="match status" value="1"/>
</dbReference>
<dbReference type="InterPro" id="IPR011006">
    <property type="entry name" value="CheY-like_superfamily"/>
</dbReference>
<comment type="caution">
    <text evidence="19">The sequence shown here is derived from an EMBL/GenBank/DDBJ whole genome shotgun (WGS) entry which is preliminary data.</text>
</comment>
<keyword evidence="4 16" id="KW-0597">Phosphoprotein</keyword>
<keyword evidence="8" id="KW-0808">Transferase</keyword>
<evidence type="ECO:0000256" key="2">
    <source>
        <dbReference type="ARBA" id="ARBA00012438"/>
    </source>
</evidence>
<feature type="domain" description="PAC" evidence="18">
    <location>
        <begin position="236"/>
        <end position="288"/>
    </location>
</feature>
<dbReference type="InterPro" id="IPR013656">
    <property type="entry name" value="PAS_4"/>
</dbReference>
<evidence type="ECO:0000256" key="6">
    <source>
        <dbReference type="ARBA" id="ARBA00022630"/>
    </source>
</evidence>